<dbReference type="AlphaFoldDB" id="A0A0W8FXD7"/>
<dbReference type="EC" id="3.1.1.17" evidence="3"/>
<dbReference type="SUPFAM" id="SSF63829">
    <property type="entry name" value="Calcium-dependent phosphotriesterase"/>
    <property type="match status" value="1"/>
</dbReference>
<dbReference type="InterPro" id="IPR051262">
    <property type="entry name" value="SMP-30/CGR1_Lactonase"/>
</dbReference>
<dbReference type="EMBL" id="LNQE01000688">
    <property type="protein sequence ID" value="KUG25426.1"/>
    <property type="molecule type" value="Genomic_DNA"/>
</dbReference>
<organism evidence="3">
    <name type="scientific">hydrocarbon metagenome</name>
    <dbReference type="NCBI Taxonomy" id="938273"/>
    <lineage>
        <taxon>unclassified sequences</taxon>
        <taxon>metagenomes</taxon>
        <taxon>ecological metagenomes</taxon>
    </lineage>
</organism>
<evidence type="ECO:0000313" key="3">
    <source>
        <dbReference type="EMBL" id="KUG25426.1"/>
    </source>
</evidence>
<proteinExistence type="predicted"/>
<keyword evidence="1 3" id="KW-0378">Hydrolase</keyword>
<accession>A0A0W8FXD7</accession>
<sequence length="293" mass="32663">MKNDPHKYSDRIELIFDGGFFTEGPAVDSDGNVYFTDLTFTSETGNEPGHIWRYSPVTNETKIYRSPSNMANGMIIKNDTLYTCEGADTGGRRLIKTDLSTGKSFILTDNFNGKPYNSPNDLTIADDGTIYFTDPRYSGDESIEQPLNGVYRLNVSGQVELIINNISMPNGITVTPDNKKLYVGCNDENADEDNPNFISEYLIDKEGNATFNKYLAKYLAPTGPDGIKLDKYGLIYAALRDPYRPGIYVYSSEGMLIEKVILPEDPSNLIFADESQEILYVTAGGNLYKVLFD</sequence>
<dbReference type="GO" id="GO:0004341">
    <property type="term" value="F:gluconolactonase activity"/>
    <property type="evidence" value="ECO:0007669"/>
    <property type="project" value="UniProtKB-EC"/>
</dbReference>
<protein>
    <submittedName>
        <fullName evidence="3">Gluconolactonase</fullName>
        <ecNumber evidence="3">3.1.1.17</ecNumber>
    </submittedName>
</protein>
<dbReference type="InterPro" id="IPR011042">
    <property type="entry name" value="6-blade_b-propeller_TolB-like"/>
</dbReference>
<evidence type="ECO:0000256" key="1">
    <source>
        <dbReference type="ARBA" id="ARBA00022801"/>
    </source>
</evidence>
<name>A0A0W8FXD7_9ZZZZ</name>
<reference evidence="3" key="1">
    <citation type="journal article" date="2015" name="Proc. Natl. Acad. Sci. U.S.A.">
        <title>Networks of energetic and metabolic interactions define dynamics in microbial communities.</title>
        <authorList>
            <person name="Embree M."/>
            <person name="Liu J.K."/>
            <person name="Al-Bassam M.M."/>
            <person name="Zengler K."/>
        </authorList>
    </citation>
    <scope>NUCLEOTIDE SEQUENCE</scope>
</reference>
<dbReference type="PANTHER" id="PTHR47572:SF4">
    <property type="entry name" value="LACTONASE DRP35"/>
    <property type="match status" value="1"/>
</dbReference>
<dbReference type="Gene3D" id="2.120.10.30">
    <property type="entry name" value="TolB, C-terminal domain"/>
    <property type="match status" value="1"/>
</dbReference>
<gene>
    <name evidence="3" type="ORF">ASZ90_004750</name>
</gene>
<dbReference type="InterPro" id="IPR013658">
    <property type="entry name" value="SGL"/>
</dbReference>
<comment type="caution">
    <text evidence="3">The sequence shown here is derived from an EMBL/GenBank/DDBJ whole genome shotgun (WGS) entry which is preliminary data.</text>
</comment>
<feature type="domain" description="SMP-30/Gluconolactonase/LRE-like region" evidence="2">
    <location>
        <begin position="91"/>
        <end position="283"/>
    </location>
</feature>
<dbReference type="Pfam" id="PF08450">
    <property type="entry name" value="SGL"/>
    <property type="match status" value="1"/>
</dbReference>
<dbReference type="PANTHER" id="PTHR47572">
    <property type="entry name" value="LIPOPROTEIN-RELATED"/>
    <property type="match status" value="1"/>
</dbReference>
<evidence type="ECO:0000259" key="2">
    <source>
        <dbReference type="Pfam" id="PF08450"/>
    </source>
</evidence>